<feature type="domain" description="HEPN" evidence="1">
    <location>
        <begin position="11"/>
        <end position="123"/>
    </location>
</feature>
<evidence type="ECO:0000259" key="1">
    <source>
        <dbReference type="PROSITE" id="PS50910"/>
    </source>
</evidence>
<dbReference type="Gene3D" id="1.20.120.330">
    <property type="entry name" value="Nucleotidyltransferases domain 2"/>
    <property type="match status" value="1"/>
</dbReference>
<dbReference type="Proteomes" id="UP000070587">
    <property type="component" value="Chromosome"/>
</dbReference>
<dbReference type="STRING" id="1609559.TQ32_03470"/>
<accession>A0A127B8N4</accession>
<dbReference type="PROSITE" id="PS50910">
    <property type="entry name" value="HEPN"/>
    <property type="match status" value="1"/>
</dbReference>
<dbReference type="SMART" id="SM00748">
    <property type="entry name" value="HEPN"/>
    <property type="match status" value="1"/>
</dbReference>
<organism evidence="2 3">
    <name type="scientific">Pyrococcus kukulkanii</name>
    <dbReference type="NCBI Taxonomy" id="1609559"/>
    <lineage>
        <taxon>Archaea</taxon>
        <taxon>Methanobacteriati</taxon>
        <taxon>Methanobacteriota</taxon>
        <taxon>Thermococci</taxon>
        <taxon>Thermococcales</taxon>
        <taxon>Thermococcaceae</taxon>
        <taxon>Pyrococcus</taxon>
    </lineage>
</organism>
<dbReference type="SUPFAM" id="SSF81593">
    <property type="entry name" value="Nucleotidyltransferase substrate binding subunit/domain"/>
    <property type="match status" value="1"/>
</dbReference>
<protein>
    <submittedName>
        <fullName evidence="2">DNA-binding protein</fullName>
    </submittedName>
</protein>
<dbReference type="Pfam" id="PF05168">
    <property type="entry name" value="HEPN"/>
    <property type="match status" value="1"/>
</dbReference>
<name>A0A127B8N4_9EURY</name>
<reference evidence="3" key="1">
    <citation type="submission" date="2015-02" db="EMBL/GenBank/DDBJ databases">
        <title>Pyrococcus kukulkanii sp. nov., a novel hyperthermophilic archaeon isolated from a deep-sea hydrothermal vent at the Guaymas Basin.</title>
        <authorList>
            <person name="Oger P.M."/>
            <person name="Callac N."/>
            <person name="Jebbar M."/>
            <person name="Godfroy A."/>
        </authorList>
    </citation>
    <scope>NUCLEOTIDE SEQUENCE [LARGE SCALE GENOMIC DNA]</scope>
    <source>
        <strain evidence="3">NCB100</strain>
    </source>
</reference>
<dbReference type="OrthoDB" id="359241at2157"/>
<gene>
    <name evidence="2" type="ORF">TQ32_03470</name>
</gene>
<dbReference type="InterPro" id="IPR007842">
    <property type="entry name" value="HEPN_dom"/>
</dbReference>
<dbReference type="KEGG" id="pyc:TQ32_03470"/>
<dbReference type="AlphaFoldDB" id="A0A127B8N4"/>
<dbReference type="GeneID" id="28490864"/>
<dbReference type="RefSeq" id="WP_068321044.1">
    <property type="nucleotide sequence ID" value="NZ_CP010835.1"/>
</dbReference>
<dbReference type="EMBL" id="CP010835">
    <property type="protein sequence ID" value="AMM53644.1"/>
    <property type="molecule type" value="Genomic_DNA"/>
</dbReference>
<evidence type="ECO:0000313" key="3">
    <source>
        <dbReference type="Proteomes" id="UP000070587"/>
    </source>
</evidence>
<dbReference type="GO" id="GO:0003677">
    <property type="term" value="F:DNA binding"/>
    <property type="evidence" value="ECO:0007669"/>
    <property type="project" value="UniProtKB-KW"/>
</dbReference>
<keyword evidence="2" id="KW-0238">DNA-binding</keyword>
<reference evidence="2 3" key="2">
    <citation type="journal article" date="2016" name="Int. J. Syst. Evol. Microbiol.">
        <title>Pyrococcus kukulkanii sp. nov., a hyperthermophilic, piezophilic archaeon isolated from a deep-sea hydrothermal vent.</title>
        <authorList>
            <person name="Callac N."/>
            <person name="Oger P."/>
            <person name="Lesongeur F."/>
            <person name="Rattray J.E."/>
            <person name="Vannier P."/>
            <person name="Michoud G."/>
            <person name="Beauverger M."/>
            <person name="Gayet N."/>
            <person name="Rouxel O."/>
            <person name="Jebbar M."/>
            <person name="Godfroy A."/>
        </authorList>
    </citation>
    <scope>NUCLEOTIDE SEQUENCE [LARGE SCALE GENOMIC DNA]</scope>
    <source>
        <strain evidence="2 3">NCB100</strain>
    </source>
</reference>
<proteinExistence type="predicted"/>
<evidence type="ECO:0000313" key="2">
    <source>
        <dbReference type="EMBL" id="AMM53644.1"/>
    </source>
</evidence>
<dbReference type="PATRIC" id="fig|1609559.3.peg.724"/>
<sequence length="139" mass="16111">MFEGSEYERWIRQAERTLKSAERDLEHKDYEWASFKAQQAAELAMKAITRALGITLPGHSITKLLKALEEHGIKVPEELYNMAMELDRNYITSRYPLAYSEGSPYEYYSNDIARKLINYAKELVEFAKRIAVQKVEGGE</sequence>